<dbReference type="Gene3D" id="3.40.630.30">
    <property type="match status" value="1"/>
</dbReference>
<keyword evidence="3" id="KW-1185">Reference proteome</keyword>
<dbReference type="EMBL" id="JBHTIL010000001">
    <property type="protein sequence ID" value="MFD0925978.1"/>
    <property type="molecule type" value="Genomic_DNA"/>
</dbReference>
<sequence>MSLDWPRRIPTIADDVVELRPLEAHDVDAVLECASDPVSQRFTTVPSPYRRQDAVEFVDRASAQVWPGFVVAITEGDDDDLLGTCHLRVHDEDSDVVAIGYMVSPAARGRGIATRATRLLIDFAWSVGAHRVTIDAFATNAASRAVAVRCGMRQEGVLREAHLGNGGIRHDVVVYGLLRSDPAAASDDPSTGGGIR</sequence>
<protein>
    <submittedName>
        <fullName evidence="2">GNAT family N-acetyltransferase</fullName>
        <ecNumber evidence="2">2.3.-.-</ecNumber>
    </submittedName>
</protein>
<dbReference type="RefSeq" id="WP_253646114.1">
    <property type="nucleotide sequence ID" value="NZ_BAAAMO010000002.1"/>
</dbReference>
<dbReference type="PANTHER" id="PTHR43441">
    <property type="entry name" value="RIBOSOMAL-PROTEIN-SERINE ACETYLTRANSFERASE"/>
    <property type="match status" value="1"/>
</dbReference>
<organism evidence="2 3">
    <name type="scientific">Williamsia deligens</name>
    <dbReference type="NCBI Taxonomy" id="321325"/>
    <lineage>
        <taxon>Bacteria</taxon>
        <taxon>Bacillati</taxon>
        <taxon>Actinomycetota</taxon>
        <taxon>Actinomycetes</taxon>
        <taxon>Mycobacteriales</taxon>
        <taxon>Nocardiaceae</taxon>
        <taxon>Williamsia</taxon>
    </lineage>
</organism>
<dbReference type="InterPro" id="IPR051908">
    <property type="entry name" value="Ribosomal_N-acetyltransferase"/>
</dbReference>
<dbReference type="SUPFAM" id="SSF55729">
    <property type="entry name" value="Acyl-CoA N-acyltransferases (Nat)"/>
    <property type="match status" value="1"/>
</dbReference>
<evidence type="ECO:0000313" key="3">
    <source>
        <dbReference type="Proteomes" id="UP001597068"/>
    </source>
</evidence>
<keyword evidence="2" id="KW-0808">Transferase</keyword>
<keyword evidence="2" id="KW-0012">Acyltransferase</keyword>
<feature type="domain" description="N-acetyltransferase" evidence="1">
    <location>
        <begin position="17"/>
        <end position="180"/>
    </location>
</feature>
<proteinExistence type="predicted"/>
<gene>
    <name evidence="2" type="ORF">ACFQ04_09540</name>
</gene>
<dbReference type="Proteomes" id="UP001597068">
    <property type="component" value="Unassembled WGS sequence"/>
</dbReference>
<dbReference type="InterPro" id="IPR000182">
    <property type="entry name" value="GNAT_dom"/>
</dbReference>
<dbReference type="InterPro" id="IPR016181">
    <property type="entry name" value="Acyl_CoA_acyltransferase"/>
</dbReference>
<dbReference type="GO" id="GO:0016746">
    <property type="term" value="F:acyltransferase activity"/>
    <property type="evidence" value="ECO:0007669"/>
    <property type="project" value="UniProtKB-KW"/>
</dbReference>
<name>A0ABW3G727_9NOCA</name>
<accession>A0ABW3G727</accession>
<dbReference type="EC" id="2.3.-.-" evidence="2"/>
<comment type="caution">
    <text evidence="2">The sequence shown here is derived from an EMBL/GenBank/DDBJ whole genome shotgun (WGS) entry which is preliminary data.</text>
</comment>
<dbReference type="PANTHER" id="PTHR43441:SF10">
    <property type="entry name" value="ACETYLTRANSFERASE"/>
    <property type="match status" value="1"/>
</dbReference>
<dbReference type="CDD" id="cd04301">
    <property type="entry name" value="NAT_SF"/>
    <property type="match status" value="1"/>
</dbReference>
<dbReference type="PROSITE" id="PS51186">
    <property type="entry name" value="GNAT"/>
    <property type="match status" value="1"/>
</dbReference>
<evidence type="ECO:0000259" key="1">
    <source>
        <dbReference type="PROSITE" id="PS51186"/>
    </source>
</evidence>
<reference evidence="3" key="1">
    <citation type="journal article" date="2019" name="Int. J. Syst. Evol. Microbiol.">
        <title>The Global Catalogue of Microorganisms (GCM) 10K type strain sequencing project: providing services to taxonomists for standard genome sequencing and annotation.</title>
        <authorList>
            <consortium name="The Broad Institute Genomics Platform"/>
            <consortium name="The Broad Institute Genome Sequencing Center for Infectious Disease"/>
            <person name="Wu L."/>
            <person name="Ma J."/>
        </authorList>
    </citation>
    <scope>NUCLEOTIDE SEQUENCE [LARGE SCALE GENOMIC DNA]</scope>
    <source>
        <strain evidence="3">CCUG 50873</strain>
    </source>
</reference>
<evidence type="ECO:0000313" key="2">
    <source>
        <dbReference type="EMBL" id="MFD0925978.1"/>
    </source>
</evidence>
<dbReference type="Pfam" id="PF13302">
    <property type="entry name" value="Acetyltransf_3"/>
    <property type="match status" value="1"/>
</dbReference>